<proteinExistence type="predicted"/>
<name>A0ACC7LIT6_9FLAO</name>
<evidence type="ECO:0000313" key="2">
    <source>
        <dbReference type="Proteomes" id="UP001595191"/>
    </source>
</evidence>
<organism evidence="1 2">
    <name type="scientific">Meishania litoralis</name>
    <dbReference type="NCBI Taxonomy" id="3434685"/>
    <lineage>
        <taxon>Bacteria</taxon>
        <taxon>Pseudomonadati</taxon>
        <taxon>Bacteroidota</taxon>
        <taxon>Flavobacteriia</taxon>
        <taxon>Flavobacteriales</taxon>
        <taxon>Flavobacteriaceae</taxon>
        <taxon>Meishania</taxon>
    </lineage>
</organism>
<protein>
    <submittedName>
        <fullName evidence="1">Gliding motility-associated C-terminal domain-containing protein</fullName>
    </submittedName>
</protein>
<comment type="caution">
    <text evidence="1">The sequence shown here is derived from an EMBL/GenBank/DDBJ whole genome shotgun (WGS) entry which is preliminary data.</text>
</comment>
<sequence>MSTPIRFNLAILLLLFLNFATVHSQITVSGNSGINTISAQTATVVAPNLTITSSGSITDFTVSITNSFTATDQLGYNGALPPGVTTSGWNSGERSIVFKGTLTALEWQTFLRNVTITSGPICSPETRQVSFVAEETFYNPLNEHFYRVTNTATSWTATKSTTSSTSYFGREGYLVTLTSNAENIFVTRIVGQNSWMGASDDHNQINEALGYDLYADTNASEGKFYWVTGPEKGTQITTANGNGNSVPGVFQNWRTGEPNDYNNGTPGESFGHVYSGAGDWNDFPDSSNIVGIMEFGGMPNDQTTSTPLFTKDIAINGAPGGNITGGDVSVCAGSNSTVLTLNGLDGSVVRWESSDNNFIDTPTTINNTTTSLTVTNISTTTYYRAVVNTNAPTNCANLITSSTPIYVLEANAGNVFAENTTICAGSDVELQVSGQNGDIEKWQRSTDNINWTDIANTSTTLNETIASTGTHYYRVVVGIAACGSSVASSSKEITVVSGTPPTGGQVSSAVHGSTTNSGTLTLSGHTGTVVKWQQSTDNGIIWDNIANTSTTYNYSNITTKTLFRAQLTSGSCGNTFSNEGSVSILDAPVITSFDPKLAGNGETVTITGTGFTGTTAVSFGSIAAKSFTIDSDTQISAVVDTGASGSISVSNPAGNDSETGFIFKVAQYDFEGDALDETENNHDGTVVNSLTYQTGAQGQAICFDNGPGYVELPNNLIRNLSEFTISLRFKTTSTGAILGYQNVAANTANTPTNWIPILMITNDGKLKGTLWTTTPAAIQAISTNPVNDGNWHQVDFTASSNTVTIYVDGVVEASTTGAAVNHLDMSFNQLGFAYTNNYNQSSTTWEYFSGCLDDMVIVDKALTSQELEDITALPEPTITNFTPTDGEEGDTIVITGNNFDGATQVTFGGTDAASYTVDSSTQITATVGTGATGAIAVTTAGGMATANGFTYIFQDPVFTSPTSAFAVGAAVFAQDLNIQPQLPNAYGITFNNDGTKMFVSGIFPSEIAEYILSTPFDIGTASYEDSLNGMSGRTTGITFNDDGTKILYVGYNGGNNVVEYVMSTPYDISTASLGQSVAFSETGSYADMTFNADGSKMFLLSTNSIIFEYNLSTNYDVSTASYTNTSHSISQSSNHMEIDFNNDGSKLFVISIGGELLEYDLSTPYDIASLTFVGIPFDTDGQEGNPYALAFDNNGGRFYVTGATGEVHQYNLQASIDFDENSTVAITDVDANDGDGGATDVGITFSLVSGSDNDLFAIDVNTGVLTFISAPDFESPQDDGSDNTYEVTVVATDDSGSSQLEIKVVVNDIPEFVLDQTALTIDEDGGTATFTVVMDAMPNGNIVLDVASSDTAEATAGPTPLTFTPANWNTPQTVTVTGINDDIYRDDTATISVTVDDVNTVGALEGLDEKTVAITLTNDDTAAYTVSETTLTMNENAGTDTFTVVLDSEPTNDVVFDVSSDDTNEATVSAAQLTFTSANWDTPQTVTVTGVDDDIDRGDSATITIAVNGAGSDDSFDALADQSVAITLTDDDTAAYTVSETALTIDENAGTDTFTVVLDTQPTSNVAFDISSDDNNEATVSAAQLTFTSANWDTPQTVTVTGVDDDIDRDDSVTITVSVNGAGSDDAFDALADKSVAITLTDDDTDSDGDSILDPVDNCVSIANADQLDTDSDGEGNVCDTDDDNDGTPDTDDDFPLDPAEDTDTDGDGTGDNADTDDDNDGTSDTDDDFPLDDSEDTDTDGDGTGDNADTDDDNDGTPDSEDDFPLDENEDTDTDGDGTGDNADTDDDNDGTPDSDDDFPLDDSEDTDTDGDGTGDNADTDDDNDGTPDSDDDFPLDDSEDTDTDGDGTGDNADTDDDNDGTPDSDDDFPLDDSEDTDTDGDGTGDNADTDDDNDGTPDSDDDFPLDDSEDTDTDGDGTGDNADTDDDNDGTPDTNDDFPLDDSEDTDTDGDGTGDNTDNDIDGDGIPNDEDTYPNGEITDADNDGVPDAEDAFPNDPNESVDSDGDGQGDNSDDDDDNDGIVDSEDAFPWDPTEDTDTDGDGTGDNADDDDDNDGTPDTQDAFPTDSSEDTDNDGDGVGDNADTDDDNDGVVDSEDDFPTHSEPAIVPAEAFTPNGDGVNDAWVVPGIENYLNNTVKVYNRWGHEVFATKGYGNDWEGFYNRNREKLPSGSYLYIIDLGNGSTPIQGWIFINY</sequence>
<dbReference type="EMBL" id="JBHFPV010000001">
    <property type="protein sequence ID" value="MFH6603151.1"/>
    <property type="molecule type" value="Genomic_DNA"/>
</dbReference>
<evidence type="ECO:0000313" key="1">
    <source>
        <dbReference type="EMBL" id="MFH6603151.1"/>
    </source>
</evidence>
<dbReference type="Proteomes" id="UP001595191">
    <property type="component" value="Unassembled WGS sequence"/>
</dbReference>
<accession>A0ACC7LIT6</accession>
<reference evidence="1" key="1">
    <citation type="submission" date="2024-09" db="EMBL/GenBank/DDBJ databases">
        <authorList>
            <person name="Liu J."/>
        </authorList>
    </citation>
    <scope>NUCLEOTIDE SEQUENCE</scope>
    <source>
        <strain evidence="1">NBU2967</strain>
    </source>
</reference>
<keyword evidence="2" id="KW-1185">Reference proteome</keyword>
<gene>
    <name evidence="1" type="ORF">ACEZ3G_06665</name>
</gene>